<feature type="region of interest" description="Disordered" evidence="1">
    <location>
        <begin position="1"/>
        <end position="23"/>
    </location>
</feature>
<dbReference type="EMBL" id="JAAGLI010001216">
    <property type="protein sequence ID" value="NEA29612.1"/>
    <property type="molecule type" value="Genomic_DNA"/>
</dbReference>
<dbReference type="AlphaFoldDB" id="A0A6L9QXF0"/>
<organism evidence="3 4">
    <name type="scientific">Actinomadura bangladeshensis</name>
    <dbReference type="NCBI Taxonomy" id="453573"/>
    <lineage>
        <taxon>Bacteria</taxon>
        <taxon>Bacillati</taxon>
        <taxon>Actinomycetota</taxon>
        <taxon>Actinomycetes</taxon>
        <taxon>Streptosporangiales</taxon>
        <taxon>Thermomonosporaceae</taxon>
        <taxon>Actinomadura</taxon>
    </lineage>
</organism>
<dbReference type="InterPro" id="IPR007278">
    <property type="entry name" value="DUF397"/>
</dbReference>
<dbReference type="Proteomes" id="UP000475532">
    <property type="component" value="Unassembled WGS sequence"/>
</dbReference>
<feature type="domain" description="DUF397" evidence="2">
    <location>
        <begin position="9"/>
        <end position="62"/>
    </location>
</feature>
<reference evidence="3 4" key="1">
    <citation type="submission" date="2020-01" db="EMBL/GenBank/DDBJ databases">
        <title>Insect and environment-associated Actinomycetes.</title>
        <authorList>
            <person name="Currrie C."/>
            <person name="Chevrette M."/>
            <person name="Carlson C."/>
            <person name="Stubbendieck R."/>
            <person name="Wendt-Pienkowski E."/>
        </authorList>
    </citation>
    <scope>NUCLEOTIDE SEQUENCE [LARGE SCALE GENOMIC DNA]</scope>
    <source>
        <strain evidence="3 4">SID10258</strain>
    </source>
</reference>
<evidence type="ECO:0000256" key="1">
    <source>
        <dbReference type="SAM" id="MobiDB-lite"/>
    </source>
</evidence>
<evidence type="ECO:0000313" key="3">
    <source>
        <dbReference type="EMBL" id="NEA29612.1"/>
    </source>
</evidence>
<protein>
    <submittedName>
        <fullName evidence="3">DUF397 domain-containing protein</fullName>
    </submittedName>
</protein>
<gene>
    <name evidence="3" type="ORF">G3I70_44995</name>
</gene>
<dbReference type="Pfam" id="PF04149">
    <property type="entry name" value="DUF397"/>
    <property type="match status" value="1"/>
</dbReference>
<evidence type="ECO:0000313" key="4">
    <source>
        <dbReference type="Proteomes" id="UP000475532"/>
    </source>
</evidence>
<dbReference type="RefSeq" id="WP_163064296.1">
    <property type="nucleotide sequence ID" value="NZ_JAAGLI010001216.1"/>
</dbReference>
<proteinExistence type="predicted"/>
<sequence>MKTTDLSSAHWRKSSHSGGNSGQCVEVAKASGLVGVRDSKSPGGGHLVLDRVAVSALLAQVKAGDFDL</sequence>
<name>A0A6L9QXF0_9ACTN</name>
<accession>A0A6L9QXF0</accession>
<comment type="caution">
    <text evidence="3">The sequence shown here is derived from an EMBL/GenBank/DDBJ whole genome shotgun (WGS) entry which is preliminary data.</text>
</comment>
<evidence type="ECO:0000259" key="2">
    <source>
        <dbReference type="Pfam" id="PF04149"/>
    </source>
</evidence>